<dbReference type="AlphaFoldDB" id="A0A645BR33"/>
<evidence type="ECO:0000313" key="1">
    <source>
        <dbReference type="EMBL" id="MPM67879.1"/>
    </source>
</evidence>
<reference evidence="1" key="1">
    <citation type="submission" date="2019-08" db="EMBL/GenBank/DDBJ databases">
        <authorList>
            <person name="Kucharzyk K."/>
            <person name="Murdoch R.W."/>
            <person name="Higgins S."/>
            <person name="Loffler F."/>
        </authorList>
    </citation>
    <scope>NUCLEOTIDE SEQUENCE</scope>
</reference>
<protein>
    <submittedName>
        <fullName evidence="1">Uncharacterized protein</fullName>
    </submittedName>
</protein>
<name>A0A645BR33_9ZZZZ</name>
<accession>A0A645BR33</accession>
<comment type="caution">
    <text evidence="1">The sequence shown here is derived from an EMBL/GenBank/DDBJ whole genome shotgun (WGS) entry which is preliminary data.</text>
</comment>
<sequence length="304" mass="33200">MRGMHRIAHQHHMAAVGVLQPPLLAHHALKVDPRRAAQMARIGHQPRALQVVGKELLAERNRLRLIGGVQAAGLPGLLGGLDDEGRGGVVELVDVRLKPAMRGAHEVEREGVVYLVRAQPDVAVGARDDVGPEHLGMATADARIHAVAGNDQIGIRIVLVALHIGLEHQLHAQLFAARLQDIEQMLAANAHKAVPARANAAALEQQLNIVPMVERPLNLFGRHRVPLAHGVHGGVREHHAPAKRVIGLIALHHGNVVSRVHLLHQQREIQARRATSDAYDFHGLHPSHRIALVLNYLPLNNRIR</sequence>
<organism evidence="1">
    <name type="scientific">bioreactor metagenome</name>
    <dbReference type="NCBI Taxonomy" id="1076179"/>
    <lineage>
        <taxon>unclassified sequences</taxon>
        <taxon>metagenomes</taxon>
        <taxon>ecological metagenomes</taxon>
    </lineage>
</organism>
<proteinExistence type="predicted"/>
<gene>
    <name evidence="1" type="ORF">SDC9_114804</name>
</gene>
<dbReference type="EMBL" id="VSSQ01021941">
    <property type="protein sequence ID" value="MPM67879.1"/>
    <property type="molecule type" value="Genomic_DNA"/>
</dbReference>